<protein>
    <submittedName>
        <fullName evidence="2">Uncharacterized protein</fullName>
    </submittedName>
</protein>
<keyword evidence="3" id="KW-1185">Reference proteome</keyword>
<feature type="compositionally biased region" description="Polar residues" evidence="1">
    <location>
        <begin position="125"/>
        <end position="136"/>
    </location>
</feature>
<feature type="compositionally biased region" description="Acidic residues" evidence="1">
    <location>
        <begin position="77"/>
        <end position="91"/>
    </location>
</feature>
<gene>
    <name evidence="2" type="ORF">V5799_020149</name>
</gene>
<accession>A0AAQ4EUW1</accession>
<feature type="region of interest" description="Disordered" evidence="1">
    <location>
        <begin position="1"/>
        <end position="34"/>
    </location>
</feature>
<proteinExistence type="predicted"/>
<evidence type="ECO:0000256" key="1">
    <source>
        <dbReference type="SAM" id="MobiDB-lite"/>
    </source>
</evidence>
<name>A0AAQ4EUW1_AMBAM</name>
<feature type="compositionally biased region" description="Basic and acidic residues" evidence="1">
    <location>
        <begin position="1"/>
        <end position="15"/>
    </location>
</feature>
<dbReference type="Proteomes" id="UP001321473">
    <property type="component" value="Unassembled WGS sequence"/>
</dbReference>
<dbReference type="AlphaFoldDB" id="A0AAQ4EUW1"/>
<evidence type="ECO:0000313" key="2">
    <source>
        <dbReference type="EMBL" id="KAK8778510.1"/>
    </source>
</evidence>
<reference evidence="2 3" key="1">
    <citation type="journal article" date="2023" name="Arcadia Sci">
        <title>De novo assembly of a long-read Amblyomma americanum tick genome.</title>
        <authorList>
            <person name="Chou S."/>
            <person name="Poskanzer K.E."/>
            <person name="Rollins M."/>
            <person name="Thuy-Boun P.S."/>
        </authorList>
    </citation>
    <scope>NUCLEOTIDE SEQUENCE [LARGE SCALE GENOMIC DNA]</scope>
    <source>
        <strain evidence="2">F_SG_1</strain>
        <tissue evidence="2">Salivary glands</tissue>
    </source>
</reference>
<sequence length="150" mass="15878">MNLKQKWKEVVAKEKRERHKTGGGSQPASIDPVSEQVGAIASHMATRIVNEFDSDGAYQPPVESLPVVRLLQPMIDGPDDMEFDYADDSWEDASHAGQSQPPAASANESGEPAAAPEGNEEITSPIVQPSSSTSNIAPLASGVATMVHPC</sequence>
<dbReference type="EMBL" id="JARKHS020010669">
    <property type="protein sequence ID" value="KAK8778510.1"/>
    <property type="molecule type" value="Genomic_DNA"/>
</dbReference>
<feature type="region of interest" description="Disordered" evidence="1">
    <location>
        <begin position="77"/>
        <end position="150"/>
    </location>
</feature>
<organism evidence="2 3">
    <name type="scientific">Amblyomma americanum</name>
    <name type="common">Lone star tick</name>
    <dbReference type="NCBI Taxonomy" id="6943"/>
    <lineage>
        <taxon>Eukaryota</taxon>
        <taxon>Metazoa</taxon>
        <taxon>Ecdysozoa</taxon>
        <taxon>Arthropoda</taxon>
        <taxon>Chelicerata</taxon>
        <taxon>Arachnida</taxon>
        <taxon>Acari</taxon>
        <taxon>Parasitiformes</taxon>
        <taxon>Ixodida</taxon>
        <taxon>Ixodoidea</taxon>
        <taxon>Ixodidae</taxon>
        <taxon>Amblyomminae</taxon>
        <taxon>Amblyomma</taxon>
    </lineage>
</organism>
<feature type="compositionally biased region" description="Low complexity" evidence="1">
    <location>
        <begin position="101"/>
        <end position="117"/>
    </location>
</feature>
<comment type="caution">
    <text evidence="2">The sequence shown here is derived from an EMBL/GenBank/DDBJ whole genome shotgun (WGS) entry which is preliminary data.</text>
</comment>
<evidence type="ECO:0000313" key="3">
    <source>
        <dbReference type="Proteomes" id="UP001321473"/>
    </source>
</evidence>